<gene>
    <name evidence="2" type="ORF">BACI71_40155</name>
    <name evidence="1" type="ORF">S3E15_05598</name>
</gene>
<name>A0A0D6SAG9_BACMY</name>
<protein>
    <submittedName>
        <fullName evidence="2">Uncharacterized protein</fullName>
    </submittedName>
</protein>
<proteinExistence type="predicted"/>
<evidence type="ECO:0000313" key="3">
    <source>
        <dbReference type="Proteomes" id="UP000194131"/>
    </source>
</evidence>
<evidence type="ECO:0000313" key="1">
    <source>
        <dbReference type="EMBL" id="OSX92617.1"/>
    </source>
</evidence>
<accession>A0A0D6SAG9</accession>
<reference evidence="1 3" key="1">
    <citation type="submission" date="2016-12" db="EMBL/GenBank/DDBJ databases">
        <title>Genome Sequences of Twelve Sporeforming Bacillus Species Isolated from Foods.</title>
        <authorList>
            <person name="De Jong A."/>
            <person name="Holsappel S."/>
            <person name="Kuipers O.P."/>
        </authorList>
    </citation>
    <scope>NUCLEOTIDE SEQUENCE [LARGE SCALE GENOMIC DNA]</scope>
    <source>
        <strain evidence="1 3">S3E15</strain>
    </source>
</reference>
<dbReference type="EMBL" id="CABWMC010000029">
    <property type="protein sequence ID" value="VXC54692.1"/>
    <property type="molecule type" value="Genomic_DNA"/>
</dbReference>
<evidence type="ECO:0000313" key="4">
    <source>
        <dbReference type="Proteomes" id="UP000437562"/>
    </source>
</evidence>
<organism evidence="2 4">
    <name type="scientific">Bacillus mycoides</name>
    <dbReference type="NCBI Taxonomy" id="1405"/>
    <lineage>
        <taxon>Bacteria</taxon>
        <taxon>Bacillati</taxon>
        <taxon>Bacillota</taxon>
        <taxon>Bacilli</taxon>
        <taxon>Bacillales</taxon>
        <taxon>Bacillaceae</taxon>
        <taxon>Bacillus</taxon>
        <taxon>Bacillus cereus group</taxon>
    </lineage>
</organism>
<dbReference type="AlphaFoldDB" id="A0A0D6SAG9"/>
<dbReference type="Proteomes" id="UP000194131">
    <property type="component" value="Unassembled WGS sequence"/>
</dbReference>
<reference evidence="2 4" key="2">
    <citation type="submission" date="2019-10" db="EMBL/GenBank/DDBJ databases">
        <authorList>
            <person name="Karimi E."/>
        </authorList>
    </citation>
    <scope>NUCLEOTIDE SEQUENCE [LARGE SCALE GENOMIC DNA]</scope>
    <source>
        <strain evidence="2">Bacillus sp. 71</strain>
    </source>
</reference>
<dbReference type="EMBL" id="MRWU01000007">
    <property type="protein sequence ID" value="OSX92617.1"/>
    <property type="molecule type" value="Genomic_DNA"/>
</dbReference>
<accession>A0A653ZHK8</accession>
<sequence length="40" mass="4697">MVFWVASGATFELTVSIFSKEFNPTIMYLEWGIKCLFLLY</sequence>
<dbReference type="Proteomes" id="UP000437562">
    <property type="component" value="Unassembled WGS sequence"/>
</dbReference>
<evidence type="ECO:0000313" key="2">
    <source>
        <dbReference type="EMBL" id="VXC54692.1"/>
    </source>
</evidence>